<evidence type="ECO:0000256" key="3">
    <source>
        <dbReference type="ARBA" id="ARBA00023163"/>
    </source>
</evidence>
<dbReference type="Pfam" id="PF00486">
    <property type="entry name" value="Trans_reg_C"/>
    <property type="match status" value="1"/>
</dbReference>
<dbReference type="CDD" id="cd00383">
    <property type="entry name" value="trans_reg_C"/>
    <property type="match status" value="1"/>
</dbReference>
<dbReference type="Pfam" id="PF00072">
    <property type="entry name" value="Response_reg"/>
    <property type="match status" value="1"/>
</dbReference>
<evidence type="ECO:0000259" key="7">
    <source>
        <dbReference type="PROSITE" id="PS51755"/>
    </source>
</evidence>
<accession>A0ABW3WI42</accession>
<evidence type="ECO:0000256" key="5">
    <source>
        <dbReference type="PROSITE-ProRule" id="PRU01091"/>
    </source>
</evidence>
<dbReference type="PROSITE" id="PS50110">
    <property type="entry name" value="RESPONSE_REGULATORY"/>
    <property type="match status" value="1"/>
</dbReference>
<dbReference type="InterPro" id="IPR001789">
    <property type="entry name" value="Sig_transdc_resp-reg_receiver"/>
</dbReference>
<dbReference type="Gene3D" id="6.10.250.690">
    <property type="match status" value="1"/>
</dbReference>
<dbReference type="Gene3D" id="3.40.50.2300">
    <property type="match status" value="1"/>
</dbReference>
<organism evidence="8 9">
    <name type="scientific">Thauera mechernichensis</name>
    <dbReference type="NCBI Taxonomy" id="82788"/>
    <lineage>
        <taxon>Bacteria</taxon>
        <taxon>Pseudomonadati</taxon>
        <taxon>Pseudomonadota</taxon>
        <taxon>Betaproteobacteria</taxon>
        <taxon>Rhodocyclales</taxon>
        <taxon>Zoogloeaceae</taxon>
        <taxon>Thauera</taxon>
    </lineage>
</organism>
<keyword evidence="3" id="KW-0804">Transcription</keyword>
<dbReference type="Gene3D" id="1.10.10.10">
    <property type="entry name" value="Winged helix-like DNA-binding domain superfamily/Winged helix DNA-binding domain"/>
    <property type="match status" value="1"/>
</dbReference>
<evidence type="ECO:0000256" key="2">
    <source>
        <dbReference type="ARBA" id="ARBA00023125"/>
    </source>
</evidence>
<dbReference type="SUPFAM" id="SSF52172">
    <property type="entry name" value="CheY-like"/>
    <property type="match status" value="1"/>
</dbReference>
<evidence type="ECO:0000259" key="6">
    <source>
        <dbReference type="PROSITE" id="PS50110"/>
    </source>
</evidence>
<dbReference type="SMART" id="SM00862">
    <property type="entry name" value="Trans_reg_C"/>
    <property type="match status" value="1"/>
</dbReference>
<dbReference type="PROSITE" id="PS51755">
    <property type="entry name" value="OMPR_PHOB"/>
    <property type="match status" value="1"/>
</dbReference>
<feature type="domain" description="Response regulatory" evidence="6">
    <location>
        <begin position="2"/>
        <end position="122"/>
    </location>
</feature>
<protein>
    <submittedName>
        <fullName evidence="8">Response regulator</fullName>
    </submittedName>
</protein>
<evidence type="ECO:0000256" key="4">
    <source>
        <dbReference type="PROSITE-ProRule" id="PRU00169"/>
    </source>
</evidence>
<evidence type="ECO:0000256" key="1">
    <source>
        <dbReference type="ARBA" id="ARBA00023015"/>
    </source>
</evidence>
<dbReference type="InterPro" id="IPR039420">
    <property type="entry name" value="WalR-like"/>
</dbReference>
<keyword evidence="9" id="KW-1185">Reference proteome</keyword>
<dbReference type="SUPFAM" id="SSF46894">
    <property type="entry name" value="C-terminal effector domain of the bipartite response regulators"/>
    <property type="match status" value="1"/>
</dbReference>
<keyword evidence="2 5" id="KW-0238">DNA-binding</keyword>
<proteinExistence type="predicted"/>
<dbReference type="SMART" id="SM00448">
    <property type="entry name" value="REC"/>
    <property type="match status" value="1"/>
</dbReference>
<keyword evidence="1" id="KW-0805">Transcription regulation</keyword>
<dbReference type="PANTHER" id="PTHR48111">
    <property type="entry name" value="REGULATOR OF RPOS"/>
    <property type="match status" value="1"/>
</dbReference>
<sequence length="229" mass="25604">MRLLLVEDHAELAEWVARSLRQSGFVLEVLGRGDHADQALRSERYDVVILDLSLPGLDGLDVLRRLRTRESRAEGSTPTPVLVLTARGSTEERVEGLNLGADDYLTKPFELAELEARIKALLRRAGNQVPRVRLGRLEFDTTNRMATVDGQMLALTPRELAVLEVLLSRVGRPVAREALFQKVFEFDADARVEAIEIYVSRLRKKLEGADVVINTLRGLGYLLAERPAP</sequence>
<dbReference type="InterPro" id="IPR011006">
    <property type="entry name" value="CheY-like_superfamily"/>
</dbReference>
<reference evidence="9" key="1">
    <citation type="journal article" date="2019" name="Int. J. Syst. Evol. Microbiol.">
        <title>The Global Catalogue of Microorganisms (GCM) 10K type strain sequencing project: providing services to taxonomists for standard genome sequencing and annotation.</title>
        <authorList>
            <consortium name="The Broad Institute Genomics Platform"/>
            <consortium name="The Broad Institute Genome Sequencing Center for Infectious Disease"/>
            <person name="Wu L."/>
            <person name="Ma J."/>
        </authorList>
    </citation>
    <scope>NUCLEOTIDE SEQUENCE [LARGE SCALE GENOMIC DNA]</scope>
    <source>
        <strain evidence="9">CCUG 48884</strain>
    </source>
</reference>
<name>A0ABW3WI42_9RHOO</name>
<dbReference type="InterPro" id="IPR016032">
    <property type="entry name" value="Sig_transdc_resp-reg_C-effctor"/>
</dbReference>
<dbReference type="EMBL" id="JBHTMC010000034">
    <property type="protein sequence ID" value="MFD1265484.1"/>
    <property type="molecule type" value="Genomic_DNA"/>
</dbReference>
<evidence type="ECO:0000313" key="9">
    <source>
        <dbReference type="Proteomes" id="UP001597158"/>
    </source>
</evidence>
<dbReference type="InterPro" id="IPR036388">
    <property type="entry name" value="WH-like_DNA-bd_sf"/>
</dbReference>
<feature type="domain" description="OmpR/PhoB-type" evidence="7">
    <location>
        <begin position="129"/>
        <end position="225"/>
    </location>
</feature>
<feature type="DNA-binding region" description="OmpR/PhoB-type" evidence="5">
    <location>
        <begin position="129"/>
        <end position="225"/>
    </location>
</feature>
<dbReference type="RefSeq" id="WP_002926268.1">
    <property type="nucleotide sequence ID" value="NZ_JARQZE010000006.1"/>
</dbReference>
<evidence type="ECO:0000313" key="8">
    <source>
        <dbReference type="EMBL" id="MFD1265484.1"/>
    </source>
</evidence>
<gene>
    <name evidence="8" type="ORF">ACFQ4M_18070</name>
</gene>
<dbReference type="InterPro" id="IPR001867">
    <property type="entry name" value="OmpR/PhoB-type_DNA-bd"/>
</dbReference>
<dbReference type="Proteomes" id="UP001597158">
    <property type="component" value="Unassembled WGS sequence"/>
</dbReference>
<keyword evidence="4" id="KW-0597">Phosphoprotein</keyword>
<feature type="modified residue" description="4-aspartylphosphate" evidence="4">
    <location>
        <position position="51"/>
    </location>
</feature>
<comment type="caution">
    <text evidence="8">The sequence shown here is derived from an EMBL/GenBank/DDBJ whole genome shotgun (WGS) entry which is preliminary data.</text>
</comment>
<dbReference type="PANTHER" id="PTHR48111:SF67">
    <property type="entry name" value="TRANSCRIPTIONAL REGULATORY PROTEIN TCTD"/>
    <property type="match status" value="1"/>
</dbReference>